<sequence>MMDGKLTSQPDSAQQASGGCGLDRRDFLGAGVAAVATALTGCGTLSKEEFLQHNFQELSKEEVLSVIARLEKEYKAKYGRDVKVGTTPAMPGVIFGYALDLSRCIGCRRCVHACVKENNQSRSPEVQWIRVLELDKEEGVNLQHAEHYYNPDEVPREGHFYMPVQCQQCKKPPCVKVCPVGATWREKDGITVVDYNWCIGCRYCMAACPYGARHFNWGEPNLPPDQVNPDTHYLGNRPRPKGVVEKCTFCVQRTRKGLYPACVEICPTGSRKFGNLLDKESEIRYVLENKRVFKLKEELNTQPNFFYFYGV</sequence>
<organism evidence="6 7">
    <name type="scientific">Candidatus Geothrix odensensis</name>
    <dbReference type="NCBI Taxonomy" id="2954440"/>
    <lineage>
        <taxon>Bacteria</taxon>
        <taxon>Pseudomonadati</taxon>
        <taxon>Acidobacteriota</taxon>
        <taxon>Holophagae</taxon>
        <taxon>Holophagales</taxon>
        <taxon>Holophagaceae</taxon>
        <taxon>Geothrix</taxon>
    </lineage>
</organism>
<evidence type="ECO:0000313" key="7">
    <source>
        <dbReference type="Proteomes" id="UP000709959"/>
    </source>
</evidence>
<keyword evidence="3" id="KW-0408">Iron</keyword>
<accession>A0A936F4Y8</accession>
<dbReference type="InterPro" id="IPR050954">
    <property type="entry name" value="ET_IronSulfur_Cluster-Binding"/>
</dbReference>
<keyword evidence="2" id="KW-0479">Metal-binding</keyword>
<evidence type="ECO:0000256" key="3">
    <source>
        <dbReference type="ARBA" id="ARBA00023004"/>
    </source>
</evidence>
<dbReference type="GO" id="GO:0051539">
    <property type="term" value="F:4 iron, 4 sulfur cluster binding"/>
    <property type="evidence" value="ECO:0007669"/>
    <property type="project" value="UniProtKB-KW"/>
</dbReference>
<feature type="domain" description="4Fe-4S ferredoxin-type" evidence="5">
    <location>
        <begin position="189"/>
        <end position="218"/>
    </location>
</feature>
<name>A0A936F4Y8_9BACT</name>
<evidence type="ECO:0000256" key="1">
    <source>
        <dbReference type="ARBA" id="ARBA00022485"/>
    </source>
</evidence>
<proteinExistence type="predicted"/>
<comment type="caution">
    <text evidence="6">The sequence shown here is derived from an EMBL/GenBank/DDBJ whole genome shotgun (WGS) entry which is preliminary data.</text>
</comment>
<protein>
    <submittedName>
        <fullName evidence="6">4Fe-4S dicluster domain-containing protein</fullName>
    </submittedName>
</protein>
<keyword evidence="4" id="KW-0411">Iron-sulfur</keyword>
<dbReference type="InterPro" id="IPR017900">
    <property type="entry name" value="4Fe4S_Fe_S_CS"/>
</dbReference>
<dbReference type="PANTHER" id="PTHR43177:SF3">
    <property type="entry name" value="PROTEIN NRFC HOMOLOG"/>
    <property type="match status" value="1"/>
</dbReference>
<evidence type="ECO:0000256" key="4">
    <source>
        <dbReference type="ARBA" id="ARBA00023014"/>
    </source>
</evidence>
<dbReference type="PROSITE" id="PS00198">
    <property type="entry name" value="4FE4S_FER_1"/>
    <property type="match status" value="1"/>
</dbReference>
<reference evidence="6 7" key="1">
    <citation type="submission" date="2020-10" db="EMBL/GenBank/DDBJ databases">
        <title>Connecting structure to function with the recovery of over 1000 high-quality activated sludge metagenome-assembled genomes encoding full-length rRNA genes using long-read sequencing.</title>
        <authorList>
            <person name="Singleton C.M."/>
            <person name="Petriglieri F."/>
            <person name="Kristensen J.M."/>
            <person name="Kirkegaard R.H."/>
            <person name="Michaelsen T.Y."/>
            <person name="Andersen M.H."/>
            <person name="Karst S.M."/>
            <person name="Dueholm M.S."/>
            <person name="Nielsen P.H."/>
            <person name="Albertsen M."/>
        </authorList>
    </citation>
    <scope>NUCLEOTIDE SEQUENCE [LARGE SCALE GENOMIC DNA]</scope>
    <source>
        <strain evidence="6">OdNE_18-Q3-R46-58_MAXAC.008</strain>
    </source>
</reference>
<dbReference type="PROSITE" id="PS51379">
    <property type="entry name" value="4FE4S_FER_2"/>
    <property type="match status" value="2"/>
</dbReference>
<dbReference type="EMBL" id="JADKCH010000033">
    <property type="protein sequence ID" value="MBK8573870.1"/>
    <property type="molecule type" value="Genomic_DNA"/>
</dbReference>
<keyword evidence="1" id="KW-0004">4Fe-4S</keyword>
<dbReference type="InterPro" id="IPR017896">
    <property type="entry name" value="4Fe4S_Fe-S-bd"/>
</dbReference>
<dbReference type="CDD" id="cd10551">
    <property type="entry name" value="PsrB"/>
    <property type="match status" value="1"/>
</dbReference>
<evidence type="ECO:0000259" key="5">
    <source>
        <dbReference type="PROSITE" id="PS51379"/>
    </source>
</evidence>
<dbReference type="AlphaFoldDB" id="A0A936F4Y8"/>
<dbReference type="GO" id="GO:0046872">
    <property type="term" value="F:metal ion binding"/>
    <property type="evidence" value="ECO:0007669"/>
    <property type="project" value="UniProtKB-KW"/>
</dbReference>
<dbReference type="Pfam" id="PF13247">
    <property type="entry name" value="Fer4_11"/>
    <property type="match status" value="2"/>
</dbReference>
<dbReference type="Proteomes" id="UP000709959">
    <property type="component" value="Unassembled WGS sequence"/>
</dbReference>
<evidence type="ECO:0000313" key="6">
    <source>
        <dbReference type="EMBL" id="MBK8573870.1"/>
    </source>
</evidence>
<dbReference type="PANTHER" id="PTHR43177">
    <property type="entry name" value="PROTEIN NRFC"/>
    <property type="match status" value="1"/>
</dbReference>
<feature type="domain" description="4Fe-4S ferredoxin-type" evidence="5">
    <location>
        <begin position="95"/>
        <end position="125"/>
    </location>
</feature>
<dbReference type="Gene3D" id="3.30.70.20">
    <property type="match status" value="2"/>
</dbReference>
<dbReference type="SUPFAM" id="SSF54862">
    <property type="entry name" value="4Fe-4S ferredoxins"/>
    <property type="match status" value="1"/>
</dbReference>
<gene>
    <name evidence="6" type="ORF">IPN91_14905</name>
</gene>
<evidence type="ECO:0000256" key="2">
    <source>
        <dbReference type="ARBA" id="ARBA00022723"/>
    </source>
</evidence>